<name>S9V7W8_9TRYP</name>
<dbReference type="OrthoDB" id="274913at2759"/>
<gene>
    <name evidence="1" type="ORF">ADEAN_000090800</name>
</gene>
<evidence type="ECO:0000313" key="1">
    <source>
        <dbReference type="EMBL" id="CAD2213467.1"/>
    </source>
</evidence>
<dbReference type="InterPro" id="IPR036188">
    <property type="entry name" value="FAD/NAD-bd_sf"/>
</dbReference>
<dbReference type="EMBL" id="LR877146">
    <property type="protein sequence ID" value="CAD2213467.1"/>
    <property type="molecule type" value="Genomic_DNA"/>
</dbReference>
<evidence type="ECO:0000313" key="2">
    <source>
        <dbReference type="Proteomes" id="UP000515908"/>
    </source>
</evidence>
<sequence length="380" mass="42842">MYAVKPWGNVFFIGCSVGSYAMGIGMRWRESNVTIVERNANPSYELERTRRCVITEQSIKLLSDLGCTESKLRKILSPAKGWRFLSPTLEVLREGATFPGCAVGEPAYHCTEGSLLRALRTEYMRFGGSLSWGTAAHDAFENTDGTDTWCLRKEYGMSSDAEVILSTASQTSLNKLLFAEDPDRMAVVFNVREGVAGVTPEDRSRLVGDGCDTFIMVGQGVALHGWFFKEDKCSWRMITKGNEEEHEENPLDDRVKKLVSSAKESYKWPLPVTTPAILDSAFHRKVSVLGDGLLPVDPFEWRGDNARVMIEEASTVCRAFYGKKYHRGNVSFLLREIEQDSLSKRSNLLRRDVMDAEHFLAVRPLLEEEPSFDRRAQIKN</sequence>
<organism evidence="1 2">
    <name type="scientific">Angomonas deanei</name>
    <dbReference type="NCBI Taxonomy" id="59799"/>
    <lineage>
        <taxon>Eukaryota</taxon>
        <taxon>Discoba</taxon>
        <taxon>Euglenozoa</taxon>
        <taxon>Kinetoplastea</taxon>
        <taxon>Metakinetoplastina</taxon>
        <taxon>Trypanosomatida</taxon>
        <taxon>Trypanosomatidae</taxon>
        <taxon>Strigomonadinae</taxon>
        <taxon>Angomonas</taxon>
    </lineage>
</organism>
<dbReference type="VEuPathDB" id="TriTrypDB:ADEAN_000090800"/>
<reference evidence="1 2" key="1">
    <citation type="submission" date="2020-08" db="EMBL/GenBank/DDBJ databases">
        <authorList>
            <person name="Newling K."/>
            <person name="Davey J."/>
            <person name="Forrester S."/>
        </authorList>
    </citation>
    <scope>NUCLEOTIDE SEQUENCE [LARGE SCALE GENOMIC DNA]</scope>
    <source>
        <strain evidence="2">Crithidia deanei Carvalho (ATCC PRA-265)</strain>
    </source>
</reference>
<proteinExistence type="predicted"/>
<evidence type="ECO:0008006" key="3">
    <source>
        <dbReference type="Google" id="ProtNLM"/>
    </source>
</evidence>
<dbReference type="AlphaFoldDB" id="S9V7W8"/>
<dbReference type="SUPFAM" id="SSF51905">
    <property type="entry name" value="FAD/NAD(P)-binding domain"/>
    <property type="match status" value="1"/>
</dbReference>
<accession>S9V7W8</accession>
<dbReference type="Proteomes" id="UP000515908">
    <property type="component" value="Chromosome 02"/>
</dbReference>
<protein>
    <recommendedName>
        <fullName evidence="3">FAD-binding domain-containing protein</fullName>
    </recommendedName>
</protein>
<keyword evidence="2" id="KW-1185">Reference proteome</keyword>